<dbReference type="InterPro" id="IPR000182">
    <property type="entry name" value="GNAT_dom"/>
</dbReference>
<dbReference type="EMBL" id="MPDH01000018">
    <property type="protein sequence ID" value="PNP89250.1"/>
    <property type="molecule type" value="Genomic_DNA"/>
</dbReference>
<sequence>MKIVYNQIVRKSALGVWRMTERILEFRYAVERDVPLILEFIRELADYEEMLDQVVATEEMLREWLFVKEKAEVIIGEYDGEAVGFALFFHNFSTFLGRAGIYLEDLYVRPTVRGKGFGKAFLKRLAEIAVERGCGRLEWWCLDWNQPSIDFYLAMGAEPMEDWTVYRIAGGTLVELAK</sequence>
<accession>A0ABX4XJP1</accession>
<gene>
    <name evidence="4" type="ORF">BMT55_13390</name>
</gene>
<keyword evidence="2" id="KW-0012">Acyltransferase</keyword>
<keyword evidence="1" id="KW-0808">Transferase</keyword>
<comment type="caution">
    <text evidence="4">The sequence shown here is derived from an EMBL/GenBank/DDBJ whole genome shotgun (WGS) entry which is preliminary data.</text>
</comment>
<name>A0ABX4XJP1_9LIST</name>
<dbReference type="CDD" id="cd04301">
    <property type="entry name" value="NAT_SF"/>
    <property type="match status" value="1"/>
</dbReference>
<proteinExistence type="predicted"/>
<dbReference type="Pfam" id="PF00583">
    <property type="entry name" value="Acetyltransf_1"/>
    <property type="match status" value="1"/>
</dbReference>
<dbReference type="PANTHER" id="PTHR10545:SF29">
    <property type="entry name" value="GH14572P-RELATED"/>
    <property type="match status" value="1"/>
</dbReference>
<dbReference type="Proteomes" id="UP000236500">
    <property type="component" value="Unassembled WGS sequence"/>
</dbReference>
<feature type="domain" description="N-acetyltransferase" evidence="3">
    <location>
        <begin position="57"/>
        <end position="156"/>
    </location>
</feature>
<evidence type="ECO:0000313" key="5">
    <source>
        <dbReference type="Proteomes" id="UP000236500"/>
    </source>
</evidence>
<dbReference type="PANTHER" id="PTHR10545">
    <property type="entry name" value="DIAMINE N-ACETYLTRANSFERASE"/>
    <property type="match status" value="1"/>
</dbReference>
<protein>
    <submittedName>
        <fullName evidence="4">GNAT family N-acetyltransferase</fullName>
    </submittedName>
</protein>
<reference evidence="4 5" key="1">
    <citation type="submission" date="2016-11" db="EMBL/GenBank/DDBJ databases">
        <title>Whole Genome Sequence of Listeria newyorkensis.</title>
        <authorList>
            <person name="Frink S."/>
            <person name="Morales C."/>
            <person name="Kiang D."/>
        </authorList>
    </citation>
    <scope>NUCLEOTIDE SEQUENCE [LARGE SCALE GENOMIC DNA]</scope>
    <source>
        <strain evidence="4 5">F1604011-044</strain>
    </source>
</reference>
<dbReference type="InterPro" id="IPR016181">
    <property type="entry name" value="Acyl_CoA_acyltransferase"/>
</dbReference>
<dbReference type="InterPro" id="IPR051016">
    <property type="entry name" value="Diverse_Substrate_AcTransf"/>
</dbReference>
<evidence type="ECO:0000313" key="4">
    <source>
        <dbReference type="EMBL" id="PNP89250.1"/>
    </source>
</evidence>
<evidence type="ECO:0000259" key="3">
    <source>
        <dbReference type="Pfam" id="PF00583"/>
    </source>
</evidence>
<evidence type="ECO:0000256" key="1">
    <source>
        <dbReference type="ARBA" id="ARBA00022679"/>
    </source>
</evidence>
<keyword evidence="5" id="KW-1185">Reference proteome</keyword>
<evidence type="ECO:0000256" key="2">
    <source>
        <dbReference type="ARBA" id="ARBA00023315"/>
    </source>
</evidence>
<dbReference type="Gene3D" id="3.40.630.30">
    <property type="match status" value="1"/>
</dbReference>
<dbReference type="SUPFAM" id="SSF55729">
    <property type="entry name" value="Acyl-CoA N-acyltransferases (Nat)"/>
    <property type="match status" value="1"/>
</dbReference>
<organism evidence="4 5">
    <name type="scientific">Listeria newyorkensis</name>
    <dbReference type="NCBI Taxonomy" id="1497681"/>
    <lineage>
        <taxon>Bacteria</taxon>
        <taxon>Bacillati</taxon>
        <taxon>Bacillota</taxon>
        <taxon>Bacilli</taxon>
        <taxon>Bacillales</taxon>
        <taxon>Listeriaceae</taxon>
        <taxon>Listeria</taxon>
    </lineage>
</organism>